<dbReference type="InterPro" id="IPR041816">
    <property type="entry name" value="Dbr1_N"/>
</dbReference>
<feature type="region of interest" description="Disordered" evidence="13">
    <location>
        <begin position="737"/>
        <end position="768"/>
    </location>
</feature>
<dbReference type="GO" id="GO:0030527">
    <property type="term" value="F:structural constituent of chromatin"/>
    <property type="evidence" value="ECO:0007669"/>
    <property type="project" value="InterPro"/>
</dbReference>
<evidence type="ECO:0000256" key="12">
    <source>
        <dbReference type="ARBA" id="ARBA00023242"/>
    </source>
</evidence>
<evidence type="ECO:0000256" key="6">
    <source>
        <dbReference type="ARBA" id="ARBA00022664"/>
    </source>
</evidence>
<dbReference type="STRING" id="3076.A0A2P6TK67"/>
<comment type="cofactor">
    <cofactor evidence="1">
        <name>Mn(2+)</name>
        <dbReference type="ChEBI" id="CHEBI:29035"/>
    </cofactor>
</comment>
<dbReference type="GO" id="GO:0005634">
    <property type="term" value="C:nucleus"/>
    <property type="evidence" value="ECO:0007669"/>
    <property type="project" value="UniProtKB-SubCell"/>
</dbReference>
<evidence type="ECO:0000256" key="10">
    <source>
        <dbReference type="ARBA" id="ARBA00023004"/>
    </source>
</evidence>
<dbReference type="GO" id="GO:0000786">
    <property type="term" value="C:nucleosome"/>
    <property type="evidence" value="ECO:0007669"/>
    <property type="project" value="InterPro"/>
</dbReference>
<dbReference type="Proteomes" id="UP000239899">
    <property type="component" value="Unassembled WGS sequence"/>
</dbReference>
<keyword evidence="12" id="KW-0539">Nucleus</keyword>
<evidence type="ECO:0000256" key="8">
    <source>
        <dbReference type="ARBA" id="ARBA00022801"/>
    </source>
</evidence>
<dbReference type="FunFam" id="3.60.21.10:FF:000035">
    <property type="entry name" value="Lariat debranching enzyme"/>
    <property type="match status" value="1"/>
</dbReference>
<reference evidence="15 16" key="1">
    <citation type="journal article" date="2018" name="Plant J.">
        <title>Genome sequences of Chlorella sorokiniana UTEX 1602 and Micractinium conductrix SAG 241.80: implications to maltose excretion by a green alga.</title>
        <authorList>
            <person name="Arriola M.B."/>
            <person name="Velmurugan N."/>
            <person name="Zhang Y."/>
            <person name="Plunkett M.H."/>
            <person name="Hondzo H."/>
            <person name="Barney B.M."/>
        </authorList>
    </citation>
    <scope>NUCLEOTIDE SEQUENCE [LARGE SCALE GENOMIC DNA]</scope>
    <source>
        <strain evidence="16">UTEX 1602</strain>
    </source>
</reference>
<evidence type="ECO:0000256" key="2">
    <source>
        <dbReference type="ARBA" id="ARBA00001947"/>
    </source>
</evidence>
<dbReference type="InterPro" id="IPR029052">
    <property type="entry name" value="Metallo-depent_PP-like"/>
</dbReference>
<proteinExistence type="inferred from homology"/>
<dbReference type="InterPro" id="IPR007708">
    <property type="entry name" value="DBR1_C"/>
</dbReference>
<dbReference type="InterPro" id="IPR004843">
    <property type="entry name" value="Calcineurin-like_PHP"/>
</dbReference>
<dbReference type="OrthoDB" id="407609at2759"/>
<feature type="region of interest" description="Disordered" evidence="13">
    <location>
        <begin position="812"/>
        <end position="837"/>
    </location>
</feature>
<comment type="caution">
    <text evidence="15">The sequence shown here is derived from an EMBL/GenBank/DDBJ whole genome shotgun (WGS) entry which is preliminary data.</text>
</comment>
<dbReference type="SUPFAM" id="SSF56300">
    <property type="entry name" value="Metallo-dependent phosphatases"/>
    <property type="match status" value="1"/>
</dbReference>
<accession>A0A2P6TK67</accession>
<dbReference type="SMART" id="SM01124">
    <property type="entry name" value="DBR1"/>
    <property type="match status" value="1"/>
</dbReference>
<evidence type="ECO:0000256" key="11">
    <source>
        <dbReference type="ARBA" id="ARBA00023211"/>
    </source>
</evidence>
<feature type="compositionally biased region" description="Polar residues" evidence="13">
    <location>
        <begin position="737"/>
        <end position="746"/>
    </location>
</feature>
<evidence type="ECO:0000313" key="15">
    <source>
        <dbReference type="EMBL" id="PRW44465.1"/>
    </source>
</evidence>
<keyword evidence="9" id="KW-0862">Zinc</keyword>
<comment type="cofactor">
    <cofactor evidence="2">
        <name>Zn(2+)</name>
        <dbReference type="ChEBI" id="CHEBI:29105"/>
    </cofactor>
</comment>
<evidence type="ECO:0000256" key="9">
    <source>
        <dbReference type="ARBA" id="ARBA00022833"/>
    </source>
</evidence>
<feature type="compositionally biased region" description="Low complexity" evidence="13">
    <location>
        <begin position="259"/>
        <end position="268"/>
    </location>
</feature>
<evidence type="ECO:0000256" key="13">
    <source>
        <dbReference type="SAM" id="MobiDB-lite"/>
    </source>
</evidence>
<comment type="similarity">
    <text evidence="5">Belongs to the lariat debranching enzyme family.</text>
</comment>
<dbReference type="Pfam" id="PF05011">
    <property type="entry name" value="DBR1"/>
    <property type="match status" value="1"/>
</dbReference>
<evidence type="ECO:0000313" key="16">
    <source>
        <dbReference type="Proteomes" id="UP000239899"/>
    </source>
</evidence>
<evidence type="ECO:0000256" key="3">
    <source>
        <dbReference type="ARBA" id="ARBA00001954"/>
    </source>
</evidence>
<gene>
    <name evidence="15" type="ORF">C2E21_6844</name>
</gene>
<feature type="region of interest" description="Disordered" evidence="13">
    <location>
        <begin position="252"/>
        <end position="302"/>
    </location>
</feature>
<keyword evidence="7" id="KW-0479">Metal-binding</keyword>
<evidence type="ECO:0000256" key="5">
    <source>
        <dbReference type="ARBA" id="ARBA00006045"/>
    </source>
</evidence>
<dbReference type="PANTHER" id="PTHR12849">
    <property type="entry name" value="RNA LARIAT DEBRANCHING ENZYME"/>
    <property type="match status" value="1"/>
</dbReference>
<dbReference type="PANTHER" id="PTHR12849:SF0">
    <property type="entry name" value="LARIAT DEBRANCHING ENZYME"/>
    <property type="match status" value="1"/>
</dbReference>
<organism evidence="15 16">
    <name type="scientific">Chlorella sorokiniana</name>
    <name type="common">Freshwater green alga</name>
    <dbReference type="NCBI Taxonomy" id="3076"/>
    <lineage>
        <taxon>Eukaryota</taxon>
        <taxon>Viridiplantae</taxon>
        <taxon>Chlorophyta</taxon>
        <taxon>core chlorophytes</taxon>
        <taxon>Trebouxiophyceae</taxon>
        <taxon>Chlorellales</taxon>
        <taxon>Chlorellaceae</taxon>
        <taxon>Chlorella clade</taxon>
        <taxon>Chlorella</taxon>
    </lineage>
</organism>
<protein>
    <submittedName>
        <fullName evidence="15">Lariat debranching enzyme</fullName>
    </submittedName>
</protein>
<feature type="region of interest" description="Disordered" evidence="13">
    <location>
        <begin position="688"/>
        <end position="722"/>
    </location>
</feature>
<dbReference type="InterPro" id="IPR000164">
    <property type="entry name" value="Histone_H3/CENP-A"/>
</dbReference>
<comment type="cofactor">
    <cofactor evidence="3">
        <name>Fe(2+)</name>
        <dbReference type="ChEBI" id="CHEBI:29033"/>
    </cofactor>
</comment>
<keyword evidence="6" id="KW-0507">mRNA processing</keyword>
<evidence type="ECO:0000256" key="7">
    <source>
        <dbReference type="ARBA" id="ARBA00022723"/>
    </source>
</evidence>
<keyword evidence="11" id="KW-0464">Manganese</keyword>
<evidence type="ECO:0000256" key="4">
    <source>
        <dbReference type="ARBA" id="ARBA00004123"/>
    </source>
</evidence>
<feature type="region of interest" description="Disordered" evidence="13">
    <location>
        <begin position="1017"/>
        <end position="1046"/>
    </location>
</feature>
<feature type="compositionally biased region" description="Acidic residues" evidence="13">
    <location>
        <begin position="695"/>
        <end position="718"/>
    </location>
</feature>
<dbReference type="PRINTS" id="PR00622">
    <property type="entry name" value="HISTONEH3"/>
</dbReference>
<feature type="domain" description="Lariat debranching enzyme C-terminal" evidence="14">
    <location>
        <begin position="293"/>
        <end position="433"/>
    </location>
</feature>
<keyword evidence="16" id="KW-1185">Reference proteome</keyword>
<dbReference type="GO" id="GO:0046872">
    <property type="term" value="F:metal ion binding"/>
    <property type="evidence" value="ECO:0007669"/>
    <property type="project" value="UniProtKB-KW"/>
</dbReference>
<dbReference type="GO" id="GO:0008419">
    <property type="term" value="F:RNA lariat debranching enzyme activity"/>
    <property type="evidence" value="ECO:0007669"/>
    <property type="project" value="TreeGrafter"/>
</dbReference>
<dbReference type="GO" id="GO:0003677">
    <property type="term" value="F:DNA binding"/>
    <property type="evidence" value="ECO:0007669"/>
    <property type="project" value="InterPro"/>
</dbReference>
<dbReference type="CDD" id="cd00844">
    <property type="entry name" value="MPP_Dbr1_N"/>
    <property type="match status" value="1"/>
</dbReference>
<dbReference type="EMBL" id="LHPG02000013">
    <property type="protein sequence ID" value="PRW44465.1"/>
    <property type="molecule type" value="Genomic_DNA"/>
</dbReference>
<evidence type="ECO:0000256" key="1">
    <source>
        <dbReference type="ARBA" id="ARBA00001936"/>
    </source>
</evidence>
<dbReference type="AlphaFoldDB" id="A0A2P6TK67"/>
<evidence type="ECO:0000259" key="14">
    <source>
        <dbReference type="SMART" id="SM01124"/>
    </source>
</evidence>
<name>A0A2P6TK67_CHLSO</name>
<dbReference type="GO" id="GO:0000398">
    <property type="term" value="P:mRNA splicing, via spliceosome"/>
    <property type="evidence" value="ECO:0007669"/>
    <property type="project" value="TreeGrafter"/>
</dbReference>
<dbReference type="Pfam" id="PF00149">
    <property type="entry name" value="Metallophos"/>
    <property type="match status" value="1"/>
</dbReference>
<keyword evidence="8" id="KW-0378">Hydrolase</keyword>
<sequence length="1046" mass="114405">MEGAQPRRGLRIAIEGCGHGELDRIYETMQMLERREGKKIDLLICCGDFQAVRNMDDLECMACPPKYRHIATFYKYYSGAARPPYPTLFIGGNHEAANYLWELFYGGWAAPDIFFLGYAGVVRFGGIRIGGLSGIYKDQHYGLGHFERPPYNAGSMRSAYHVRELEVHRLLRLRQPLDVFLSHDWPQGIARHGDLNRLLQRKSFLRQEIADNSLGSPPAAQLLSALRPAYWFSAHLHTKFAALVVHDGPAARQEEVQREAQQAQQTQQQGGGGQQQGAAPPAAHEQQQGQQGQQGQQQQRAATTRFLSLDKCLPGRSFLQVIDFPDAEGPLEFEYDPEWLAVLRATHGLMSLQRRAAPLPRNAPPPSEAEMEEVRRLLAERNGGLTVPRNFVPTAPAFDPAQPQMRSGRMPARAVRNPQTEAFLAALGLPYNLDHGAEAGGAGAGGGGGWGGPGEASAGSLDVSNPEEIELDDDFVDDDGETLQQWRQQQQGGGVDPALAAVLGGGGRGAAAAAAPNPEEIEIGDDVWHPALTKAAELGEQHLDAALDAKRELVEGFEYEVDVRRFWRHSGVWLPDGSAAEVPQSPFPAGCCFGILPYAAWHGHLTVVHSYLDDLLADRHAQVPAGEWSQEGHWCFPPAFKAAVRELLLISHKHGGVRRRDGQLRWGFTVGQLQDLLLPAMGRGSMTAWVKPDDQLPEDSDDEEGSSEAAGSEEEEQEALCGKTRAPIVRFGALAASSTSGAMRTKQTARKSTGGRAPRKELALRAARKSSTAGGHIQVWHPALTIAAELGEEYLMDALNAEVEEDGELLYETSGGASCPHSGSRRPSGRRVAEVPQSPFPPRSSFGIIPYAAWHGHVEALQAFVRVLDGDVERTALVPVEPHLQVRVQWDQSERVSMIDTAPVRALQIAVWRRDTRMAKLLLEDCAADGHLPFLLDLAPPRAGTLFATKAGEWSPAGHWCFPPAFRAAARELLLISHKYGGARRRDGQLRWPFRTEELIGLLLPAMGRNGTLGPWIMRHDRLPGDDGSDDESSSEDDDESGSGSQ</sequence>
<keyword evidence="10" id="KW-0408">Iron</keyword>
<feature type="compositionally biased region" description="Acidic residues" evidence="13">
    <location>
        <begin position="1027"/>
        <end position="1046"/>
    </location>
</feature>
<feature type="compositionally biased region" description="Low complexity" evidence="13">
    <location>
        <begin position="276"/>
        <end position="302"/>
    </location>
</feature>
<comment type="subcellular location">
    <subcellularLocation>
        <location evidence="4">Nucleus</location>
    </subcellularLocation>
</comment>